<organism evidence="2">
    <name type="scientific">Siphoviridae sp. ctcK97</name>
    <dbReference type="NCBI Taxonomy" id="2825571"/>
    <lineage>
        <taxon>Viruses</taxon>
        <taxon>Duplodnaviria</taxon>
        <taxon>Heunggongvirae</taxon>
        <taxon>Uroviricota</taxon>
        <taxon>Caudoviricetes</taxon>
    </lineage>
</organism>
<accession>A0A8S5UAX7</accession>
<dbReference type="EMBL" id="BK016058">
    <property type="protein sequence ID" value="DAF91620.1"/>
    <property type="molecule type" value="Genomic_DNA"/>
</dbReference>
<evidence type="ECO:0000313" key="2">
    <source>
        <dbReference type="EMBL" id="DAF91620.1"/>
    </source>
</evidence>
<feature type="region of interest" description="Disordered" evidence="1">
    <location>
        <begin position="1"/>
        <end position="30"/>
    </location>
</feature>
<evidence type="ECO:0000256" key="1">
    <source>
        <dbReference type="SAM" id="MobiDB-lite"/>
    </source>
</evidence>
<name>A0A8S5UAX7_9CAUD</name>
<reference evidence="2" key="1">
    <citation type="journal article" date="2021" name="Proc. Natl. Acad. Sci. U.S.A.">
        <title>A Catalog of Tens of Thousands of Viruses from Human Metagenomes Reveals Hidden Associations with Chronic Diseases.</title>
        <authorList>
            <person name="Tisza M.J."/>
            <person name="Buck C.B."/>
        </authorList>
    </citation>
    <scope>NUCLEOTIDE SEQUENCE</scope>
    <source>
        <strain evidence="2">CtcK97</strain>
    </source>
</reference>
<proteinExistence type="predicted"/>
<protein>
    <submittedName>
        <fullName evidence="2">Uncharacterized protein</fullName>
    </submittedName>
</protein>
<sequence>MAFKTMMGPDTSVTKETFDTPPRNNPPADFSPLVLTGYDATIDGLHSYKKDGYWYVDWMECTSLFGHTVISAMSPFSWEWIARCSVAGGGWIRDNVEFYHAIPEEIRERLLCLLFDDDDE</sequence>